<dbReference type="Proteomes" id="UP000289708">
    <property type="component" value="Unassembled WGS sequence"/>
</dbReference>
<evidence type="ECO:0000313" key="2">
    <source>
        <dbReference type="Proteomes" id="UP000289708"/>
    </source>
</evidence>
<dbReference type="InterPro" id="IPR009367">
    <property type="entry name" value="Elm1-like"/>
</dbReference>
<dbReference type="OrthoDB" id="272235at2"/>
<organism evidence="1 2">
    <name type="scientific">Hansschlegelia zhihuaiae</name>
    <dbReference type="NCBI Taxonomy" id="405005"/>
    <lineage>
        <taxon>Bacteria</taxon>
        <taxon>Pseudomonadati</taxon>
        <taxon>Pseudomonadota</taxon>
        <taxon>Alphaproteobacteria</taxon>
        <taxon>Hyphomicrobiales</taxon>
        <taxon>Methylopilaceae</taxon>
        <taxon>Hansschlegelia</taxon>
    </lineage>
</organism>
<gene>
    <name evidence="1" type="ORF">EK403_17380</name>
</gene>
<accession>A0A4Q0MBB1</accession>
<dbReference type="AlphaFoldDB" id="A0A4Q0MBB1"/>
<evidence type="ECO:0008006" key="3">
    <source>
        <dbReference type="Google" id="ProtNLM"/>
    </source>
</evidence>
<keyword evidence="2" id="KW-1185">Reference proteome</keyword>
<dbReference type="Pfam" id="PF06258">
    <property type="entry name" value="Mito_fiss_Elm1"/>
    <property type="match status" value="1"/>
</dbReference>
<reference evidence="1 2" key="1">
    <citation type="submission" date="2018-12" db="EMBL/GenBank/DDBJ databases">
        <title>bacterium Hansschlegelia zhihuaiae S113.</title>
        <authorList>
            <person name="He J."/>
        </authorList>
    </citation>
    <scope>NUCLEOTIDE SEQUENCE [LARGE SCALE GENOMIC DNA]</scope>
    <source>
        <strain evidence="1 2">S 113</strain>
    </source>
</reference>
<evidence type="ECO:0000313" key="1">
    <source>
        <dbReference type="EMBL" id="RXF70323.1"/>
    </source>
</evidence>
<comment type="caution">
    <text evidence="1">The sequence shown here is derived from an EMBL/GenBank/DDBJ whole genome shotgun (WGS) entry which is preliminary data.</text>
</comment>
<protein>
    <recommendedName>
        <fullName evidence="3">Nucleoside-diphosphate sugar epimerase</fullName>
    </recommendedName>
</protein>
<name>A0A4Q0MBB1_9HYPH</name>
<sequence length="343" mass="37173">MCEGTSGSGELKTVIVSVDKAGHVNQCLAVCEAAGWRADEIVRIPSPGRMTAAWDRFVLNLRKRAATRAARPERREPGRLRIVASGRAAEDVVASYRTLYGDDLFALFSGRPQWLKPIFDVALAPRHGLEAGECVKTAVIPASKTVIFRSGPPTRRLGGRSEGSRAGLAALIGGLNKAFVIDVDRIARQLDEMAARRDGEPLSLVFSRRTPQHVETRLRRIFDNRVARFVDRADRAGFEQVVASAGEFVVTPDSITMVCEMCVTGRPVHVFDLEVFDRGASTYRFLEDLLESGDVTLATGGTARSCEPGLFAVPPAALSLYEAWETGPIASPPCAPRGTALHS</sequence>
<proteinExistence type="predicted"/>
<dbReference type="EMBL" id="RYFI01000018">
    <property type="protein sequence ID" value="RXF70323.1"/>
    <property type="molecule type" value="Genomic_DNA"/>
</dbReference>